<keyword evidence="4" id="KW-1185">Reference proteome</keyword>
<dbReference type="PANTHER" id="PTHR33086:SF54">
    <property type="entry name" value="DUF1618 DOMAIN-CONTAINING PROTEIN"/>
    <property type="match status" value="1"/>
</dbReference>
<protein>
    <recommendedName>
        <fullName evidence="2">DUF1618 domain-containing protein</fullName>
    </recommendedName>
</protein>
<accession>A0A835DZ28</accession>
<evidence type="ECO:0000313" key="4">
    <source>
        <dbReference type="Proteomes" id="UP000636709"/>
    </source>
</evidence>
<gene>
    <name evidence="3" type="ORF">HU200_058507</name>
</gene>
<dbReference type="Pfam" id="PF07762">
    <property type="entry name" value="DUF1618"/>
    <property type="match status" value="1"/>
</dbReference>
<dbReference type="PANTHER" id="PTHR33086">
    <property type="entry name" value="OS05G0468200 PROTEIN-RELATED"/>
    <property type="match status" value="1"/>
</dbReference>
<name>A0A835DZ28_9POAL</name>
<feature type="domain" description="DUF1618" evidence="2">
    <location>
        <begin position="83"/>
        <end position="204"/>
    </location>
</feature>
<dbReference type="EMBL" id="JACEFO010002462">
    <property type="protein sequence ID" value="KAF8659306.1"/>
    <property type="molecule type" value="Genomic_DNA"/>
</dbReference>
<proteinExistence type="predicted"/>
<comment type="caution">
    <text evidence="3">The sequence shown here is derived from an EMBL/GenBank/DDBJ whole genome shotgun (WGS) entry which is preliminary data.</text>
</comment>
<dbReference type="OrthoDB" id="695634at2759"/>
<sequence>MVIFRHRNHSKRVYYLAYDVKDASMYMIPCIPRDLEATYTPSTRTNSARDSTGPWAIKEHSSSKLPQAFSADVMFSFGDKVFWGDLSQGIAYSDLRKGDSAAFVKLPREYLVDFSVEPMYAQTNMYRTMGCVQGSVKFVCINRSVRAPGYTMVRVWTLDLGHKQWMEEKGFPCMWKDLWKNSYHLNSGLRFVVPPEPQYPILTPDGVLSVLLPKALLSRGGKEADYICSFDILSHSCLYMGEVFNYHTIGPVILPSNFFNSHPRPLEWKRAITEPTPKRKLTSIVGDLKLPTEETELPTEETKLPTPKRKLSSIVRQEPTRMPAFV</sequence>
<dbReference type="InterPro" id="IPR011676">
    <property type="entry name" value="DUF1618"/>
</dbReference>
<reference evidence="3" key="1">
    <citation type="submission" date="2020-07" db="EMBL/GenBank/DDBJ databases">
        <title>Genome sequence and genetic diversity analysis of an under-domesticated orphan crop, white fonio (Digitaria exilis).</title>
        <authorList>
            <person name="Bennetzen J.L."/>
            <person name="Chen S."/>
            <person name="Ma X."/>
            <person name="Wang X."/>
            <person name="Yssel A.E.J."/>
            <person name="Chaluvadi S.R."/>
            <person name="Johnson M."/>
            <person name="Gangashetty P."/>
            <person name="Hamidou F."/>
            <person name="Sanogo M.D."/>
            <person name="Zwaenepoel A."/>
            <person name="Wallace J."/>
            <person name="Van De Peer Y."/>
            <person name="Van Deynze A."/>
        </authorList>
    </citation>
    <scope>NUCLEOTIDE SEQUENCE</scope>
    <source>
        <tissue evidence="3">Leaves</tissue>
    </source>
</reference>
<evidence type="ECO:0000256" key="1">
    <source>
        <dbReference type="SAM" id="MobiDB-lite"/>
    </source>
</evidence>
<evidence type="ECO:0000313" key="3">
    <source>
        <dbReference type="EMBL" id="KAF8659306.1"/>
    </source>
</evidence>
<evidence type="ECO:0000259" key="2">
    <source>
        <dbReference type="Pfam" id="PF07762"/>
    </source>
</evidence>
<feature type="region of interest" description="Disordered" evidence="1">
    <location>
        <begin position="291"/>
        <end position="313"/>
    </location>
</feature>
<dbReference type="AlphaFoldDB" id="A0A835DZ28"/>
<dbReference type="Proteomes" id="UP000636709">
    <property type="component" value="Unassembled WGS sequence"/>
</dbReference>
<organism evidence="3 4">
    <name type="scientific">Digitaria exilis</name>
    <dbReference type="NCBI Taxonomy" id="1010633"/>
    <lineage>
        <taxon>Eukaryota</taxon>
        <taxon>Viridiplantae</taxon>
        <taxon>Streptophyta</taxon>
        <taxon>Embryophyta</taxon>
        <taxon>Tracheophyta</taxon>
        <taxon>Spermatophyta</taxon>
        <taxon>Magnoliopsida</taxon>
        <taxon>Liliopsida</taxon>
        <taxon>Poales</taxon>
        <taxon>Poaceae</taxon>
        <taxon>PACMAD clade</taxon>
        <taxon>Panicoideae</taxon>
        <taxon>Panicodae</taxon>
        <taxon>Paniceae</taxon>
        <taxon>Anthephorinae</taxon>
        <taxon>Digitaria</taxon>
    </lineage>
</organism>